<evidence type="ECO:0000313" key="8">
    <source>
        <dbReference type="Proteomes" id="UP000244934"/>
    </source>
</evidence>
<gene>
    <name evidence="7" type="primary">efeO_1</name>
    <name evidence="7" type="ORF">KSP9073_00062</name>
</gene>
<dbReference type="InterPro" id="IPR038352">
    <property type="entry name" value="Imelysin_sf"/>
</dbReference>
<dbReference type="GO" id="GO:0042597">
    <property type="term" value="C:periplasmic space"/>
    <property type="evidence" value="ECO:0007669"/>
    <property type="project" value="UniProtKB-SubCell"/>
</dbReference>
<dbReference type="NCBIfam" id="NF041757">
    <property type="entry name" value="EfeO"/>
    <property type="match status" value="1"/>
</dbReference>
<dbReference type="Gene3D" id="1.20.1420.20">
    <property type="entry name" value="M75 peptidase, HXXE motif"/>
    <property type="match status" value="1"/>
</dbReference>
<feature type="transmembrane region" description="Helical" evidence="4">
    <location>
        <begin position="15"/>
        <end position="33"/>
    </location>
</feature>
<keyword evidence="4" id="KW-0472">Membrane</keyword>
<dbReference type="EMBL" id="ONZI01000001">
    <property type="protein sequence ID" value="SPJ32062.1"/>
    <property type="molecule type" value="Genomic_DNA"/>
</dbReference>
<evidence type="ECO:0000256" key="1">
    <source>
        <dbReference type="ARBA" id="ARBA00004418"/>
    </source>
</evidence>
<dbReference type="InterPro" id="IPR018976">
    <property type="entry name" value="Imelysin-like"/>
</dbReference>
<evidence type="ECO:0000313" key="7">
    <source>
        <dbReference type="EMBL" id="SPJ32062.1"/>
    </source>
</evidence>
<keyword evidence="4" id="KW-0812">Transmembrane</keyword>
<keyword evidence="3" id="KW-0732">Signal</keyword>
<evidence type="ECO:0000256" key="4">
    <source>
        <dbReference type="SAM" id="Phobius"/>
    </source>
</evidence>
<dbReference type="AlphaFoldDB" id="A0A2R8CGW9"/>
<dbReference type="OrthoDB" id="7348379at2"/>
<dbReference type="CDD" id="cd14656">
    <property type="entry name" value="Imelysin-like_EfeO"/>
    <property type="match status" value="1"/>
</dbReference>
<dbReference type="InterPro" id="IPR053377">
    <property type="entry name" value="Iron_uptake_EfeM/EfeO"/>
</dbReference>
<dbReference type="InterPro" id="IPR028096">
    <property type="entry name" value="EfeO_Cupredoxin"/>
</dbReference>
<keyword evidence="8" id="KW-1185">Reference proteome</keyword>
<feature type="domain" description="Imelysin-like" evidence="5">
    <location>
        <begin position="147"/>
        <end position="342"/>
    </location>
</feature>
<evidence type="ECO:0000259" key="5">
    <source>
        <dbReference type="Pfam" id="PF09375"/>
    </source>
</evidence>
<keyword evidence="4" id="KW-1133">Transmembrane helix</keyword>
<dbReference type="Pfam" id="PF09375">
    <property type="entry name" value="Peptidase_M75"/>
    <property type="match status" value="1"/>
</dbReference>
<dbReference type="InterPro" id="IPR034981">
    <property type="entry name" value="Imelysin-like_EfeO/Algp7"/>
</dbReference>
<evidence type="ECO:0000259" key="6">
    <source>
        <dbReference type="Pfam" id="PF13473"/>
    </source>
</evidence>
<evidence type="ECO:0000256" key="2">
    <source>
        <dbReference type="ARBA" id="ARBA00005989"/>
    </source>
</evidence>
<dbReference type="PANTHER" id="PTHR39192:SF1">
    <property type="entry name" value="IRON UPTAKE SYSTEM COMPONENT EFEO"/>
    <property type="match status" value="1"/>
</dbReference>
<dbReference type="RefSeq" id="WP_108840973.1">
    <property type="nucleotide sequence ID" value="NZ_ONZI01000001.1"/>
</dbReference>
<sequence length="374" mass="40560">MTPTAPSPRTLRTGLWLSFVFMLMALAVFAVSLKNRQPHRDGTLIQVTASGCEPARLEVPAGQQTFTIVNRSDRAIEWEIIDGVMVLAERENITPGLQQPLTVRLKPGDYAMTCGLLSNPRGTLHVTPGEAAAVPETLAATAFVGPLAEYRVYTTLQMRKLQRHIEALHQAVVIGDLVAAQNAWREARRIDQHLAVPIGLFSDLDQHLNARADDFARRDQDPEFTGFHRLANALFVTRSTADLQPMADQLVRDIKALETRLADAAIPPALLASGSARILQAWHDRQTSRDALTPQALDDLKGLTEGVAKIVMLLDPLLQQQAPDTARSLNAALATLQQDLVEASAGSADRHVLEDSAALAGELSSINHALGLSG</sequence>
<comment type="similarity">
    <text evidence="2">Belongs to the EfeM/EfeO family.</text>
</comment>
<evidence type="ECO:0000256" key="3">
    <source>
        <dbReference type="ARBA" id="ARBA00022729"/>
    </source>
</evidence>
<dbReference type="Proteomes" id="UP000244934">
    <property type="component" value="Unassembled WGS sequence"/>
</dbReference>
<reference evidence="8" key="1">
    <citation type="submission" date="2018-03" db="EMBL/GenBank/DDBJ databases">
        <authorList>
            <person name="Navarro De La Torre S."/>
        </authorList>
    </citation>
    <scope>NUCLEOTIDE SEQUENCE [LARGE SCALE GENOMIC DNA]</scope>
    <source>
        <strain evidence="8">EAod3</strain>
    </source>
</reference>
<dbReference type="InterPro" id="IPR050894">
    <property type="entry name" value="EfeM/EfeO_iron_uptake"/>
</dbReference>
<dbReference type="PANTHER" id="PTHR39192">
    <property type="entry name" value="IRON UPTAKE SYSTEM COMPONENT EFEO"/>
    <property type="match status" value="1"/>
</dbReference>
<protein>
    <submittedName>
        <fullName evidence="7">Iron uptake system component EfeO</fullName>
    </submittedName>
</protein>
<proteinExistence type="inferred from homology"/>
<feature type="domain" description="EfeO-type cupredoxin-like" evidence="6">
    <location>
        <begin position="23"/>
        <end position="125"/>
    </location>
</feature>
<comment type="subcellular location">
    <subcellularLocation>
        <location evidence="1">Periplasm</location>
    </subcellularLocation>
</comment>
<organism evidence="7 8">
    <name type="scientific">Kushneria phyllosphaerae</name>
    <dbReference type="NCBI Taxonomy" id="2100822"/>
    <lineage>
        <taxon>Bacteria</taxon>
        <taxon>Pseudomonadati</taxon>
        <taxon>Pseudomonadota</taxon>
        <taxon>Gammaproteobacteria</taxon>
        <taxon>Oceanospirillales</taxon>
        <taxon>Halomonadaceae</taxon>
        <taxon>Kushneria</taxon>
    </lineage>
</organism>
<accession>A0A2R8CGW9</accession>
<dbReference type="Pfam" id="PF13473">
    <property type="entry name" value="Cupredoxin_1"/>
    <property type="match status" value="1"/>
</dbReference>
<name>A0A2R8CGW9_9GAMM</name>